<feature type="region of interest" description="Disordered" evidence="2">
    <location>
        <begin position="34"/>
        <end position="55"/>
    </location>
</feature>
<organism evidence="4">
    <name type="scientific">Rhizopus microsporus var. microsporus</name>
    <dbReference type="NCBI Taxonomy" id="86635"/>
    <lineage>
        <taxon>Eukaryota</taxon>
        <taxon>Fungi</taxon>
        <taxon>Fungi incertae sedis</taxon>
        <taxon>Mucoromycota</taxon>
        <taxon>Mucoromycotina</taxon>
        <taxon>Mucoromycetes</taxon>
        <taxon>Mucorales</taxon>
        <taxon>Mucorineae</taxon>
        <taxon>Rhizopodaceae</taxon>
        <taxon>Rhizopus</taxon>
    </lineage>
</organism>
<keyword evidence="1" id="KW-0863">Zinc-finger</keyword>
<gene>
    <name evidence="4" type="ORF">BCV72DRAFT_173983</name>
</gene>
<keyword evidence="1" id="KW-0862">Zinc</keyword>
<protein>
    <recommendedName>
        <fullName evidence="3">C2H2-type domain-containing protein</fullName>
    </recommendedName>
</protein>
<feature type="domain" description="C2H2-type" evidence="3">
    <location>
        <begin position="77"/>
        <end position="105"/>
    </location>
</feature>
<evidence type="ECO:0000313" key="4">
    <source>
        <dbReference type="EMBL" id="ORE00728.1"/>
    </source>
</evidence>
<sequence>NNKGAIVLLKKLCPDCEEPFSRFQGMKRHIFTKHGKDLTSRSKKDHGRSTDGIPVHVYNRSNMKKYTQKGTTISIKFACPSCRDTFNTVSELAHHVDNNHVKRAPLLENLSPK</sequence>
<dbReference type="PROSITE" id="PS00028">
    <property type="entry name" value="ZINC_FINGER_C2H2_1"/>
    <property type="match status" value="2"/>
</dbReference>
<dbReference type="GO" id="GO:0008270">
    <property type="term" value="F:zinc ion binding"/>
    <property type="evidence" value="ECO:0007669"/>
    <property type="project" value="UniProtKB-KW"/>
</dbReference>
<dbReference type="Proteomes" id="UP000242414">
    <property type="component" value="Unassembled WGS sequence"/>
</dbReference>
<evidence type="ECO:0000256" key="2">
    <source>
        <dbReference type="SAM" id="MobiDB-lite"/>
    </source>
</evidence>
<dbReference type="OrthoDB" id="2279264at2759"/>
<evidence type="ECO:0000259" key="3">
    <source>
        <dbReference type="PROSITE" id="PS50157"/>
    </source>
</evidence>
<dbReference type="EMBL" id="KV922331">
    <property type="protein sequence ID" value="ORE00728.1"/>
    <property type="molecule type" value="Genomic_DNA"/>
</dbReference>
<keyword evidence="1" id="KW-0479">Metal-binding</keyword>
<feature type="non-terminal residue" evidence="4">
    <location>
        <position position="1"/>
    </location>
</feature>
<dbReference type="InterPro" id="IPR013087">
    <property type="entry name" value="Znf_C2H2_type"/>
</dbReference>
<dbReference type="Pfam" id="PF00096">
    <property type="entry name" value="zf-C2H2"/>
    <property type="match status" value="1"/>
</dbReference>
<dbReference type="VEuPathDB" id="FungiDB:BCV72DRAFT_173983"/>
<name>A0A1X0QLU2_RHIZD</name>
<proteinExistence type="predicted"/>
<feature type="non-terminal residue" evidence="4">
    <location>
        <position position="113"/>
    </location>
</feature>
<evidence type="ECO:0000256" key="1">
    <source>
        <dbReference type="PROSITE-ProRule" id="PRU00042"/>
    </source>
</evidence>
<dbReference type="PROSITE" id="PS50157">
    <property type="entry name" value="ZINC_FINGER_C2H2_2"/>
    <property type="match status" value="1"/>
</dbReference>
<dbReference type="SMART" id="SM00355">
    <property type="entry name" value="ZnF_C2H2"/>
    <property type="match status" value="2"/>
</dbReference>
<accession>A0A1X0QLU2</accession>
<dbReference type="Gene3D" id="3.30.160.60">
    <property type="entry name" value="Classic Zinc Finger"/>
    <property type="match status" value="1"/>
</dbReference>
<reference evidence="4" key="1">
    <citation type="journal article" date="2016" name="Proc. Natl. Acad. Sci. U.S.A.">
        <title>Lipid metabolic changes in an early divergent fungus govern the establishment of a mutualistic symbiosis with endobacteria.</title>
        <authorList>
            <person name="Lastovetsky O.A."/>
            <person name="Gaspar M.L."/>
            <person name="Mondo S.J."/>
            <person name="LaButti K.M."/>
            <person name="Sandor L."/>
            <person name="Grigoriev I.V."/>
            <person name="Henry S.A."/>
            <person name="Pawlowska T.E."/>
        </authorList>
    </citation>
    <scope>NUCLEOTIDE SEQUENCE [LARGE SCALE GENOMIC DNA]</scope>
    <source>
        <strain evidence="4">ATCC 52814</strain>
    </source>
</reference>
<dbReference type="AlphaFoldDB" id="A0A1X0QLU2"/>